<reference evidence="2" key="1">
    <citation type="submission" date="2018-11" db="EMBL/GenBank/DDBJ databases">
        <authorList>
            <consortium name="Pathogen Informatics"/>
        </authorList>
    </citation>
    <scope>NUCLEOTIDE SEQUENCE</scope>
</reference>
<protein>
    <submittedName>
        <fullName evidence="2">Uncharacterized protein</fullName>
    </submittedName>
</protein>
<evidence type="ECO:0000313" key="2">
    <source>
        <dbReference type="EMBL" id="VEL15033.1"/>
    </source>
</evidence>
<keyword evidence="3" id="KW-1185">Reference proteome</keyword>
<comment type="caution">
    <text evidence="2">The sequence shown here is derived from an EMBL/GenBank/DDBJ whole genome shotgun (WGS) entry which is preliminary data.</text>
</comment>
<dbReference type="AlphaFoldDB" id="A0A3S5FCW0"/>
<evidence type="ECO:0000313" key="3">
    <source>
        <dbReference type="Proteomes" id="UP000784294"/>
    </source>
</evidence>
<dbReference type="EMBL" id="CAAALY010023193">
    <property type="protein sequence ID" value="VEL15033.1"/>
    <property type="molecule type" value="Genomic_DNA"/>
</dbReference>
<accession>A0A3S5FCW0</accession>
<name>A0A3S5FCW0_9PLAT</name>
<dbReference type="Proteomes" id="UP000784294">
    <property type="component" value="Unassembled WGS sequence"/>
</dbReference>
<sequence length="201" mass="21673">MTDEMLACFHRNRGKFPRKQCQHEGYSKNNKERIKRSLQSSSGWIDQIFSLEMKVTVEFTPCPNPRSVQCPGLPSPFFAFDSGSTEAGLQPTFPTQHSVATNSAVVIDAGRRDQLADIAADRLSGFILAALTTNSSRLTPDLKKIVSAVGVKASPIQSPRDGPARPSPQGHQLGPHSDSSGPDGRNNLGLYVLLCALAVGK</sequence>
<gene>
    <name evidence="2" type="ORF">PXEA_LOCUS8473</name>
</gene>
<organism evidence="2 3">
    <name type="scientific">Protopolystoma xenopodis</name>
    <dbReference type="NCBI Taxonomy" id="117903"/>
    <lineage>
        <taxon>Eukaryota</taxon>
        <taxon>Metazoa</taxon>
        <taxon>Spiralia</taxon>
        <taxon>Lophotrochozoa</taxon>
        <taxon>Platyhelminthes</taxon>
        <taxon>Monogenea</taxon>
        <taxon>Polyopisthocotylea</taxon>
        <taxon>Polystomatidea</taxon>
        <taxon>Polystomatidae</taxon>
        <taxon>Protopolystoma</taxon>
    </lineage>
</organism>
<evidence type="ECO:0000256" key="1">
    <source>
        <dbReference type="SAM" id="MobiDB-lite"/>
    </source>
</evidence>
<feature type="region of interest" description="Disordered" evidence="1">
    <location>
        <begin position="153"/>
        <end position="183"/>
    </location>
</feature>
<proteinExistence type="predicted"/>